<accession>A0ABM9CAU1</accession>
<keyword evidence="2" id="KW-1185">Reference proteome</keyword>
<gene>
    <name evidence="1" type="ORF">PAECIP111891_03080</name>
</gene>
<evidence type="ECO:0000313" key="2">
    <source>
        <dbReference type="Proteomes" id="UP000838821"/>
    </source>
</evidence>
<proteinExistence type="predicted"/>
<reference evidence="1" key="1">
    <citation type="submission" date="2022-01" db="EMBL/GenBank/DDBJ databases">
        <authorList>
            <person name="Criscuolo A."/>
        </authorList>
    </citation>
    <scope>NUCLEOTIDE SEQUENCE</scope>
    <source>
        <strain evidence="1">CIP111891</strain>
    </source>
</reference>
<dbReference type="EMBL" id="CAKMMW010000008">
    <property type="protein sequence ID" value="CAH1207717.1"/>
    <property type="molecule type" value="Genomic_DNA"/>
</dbReference>
<name>A0ABM9CAU1_9BACL</name>
<dbReference type="Proteomes" id="UP000838821">
    <property type="component" value="Unassembled WGS sequence"/>
</dbReference>
<comment type="caution">
    <text evidence="1">The sequence shown here is derived from an EMBL/GenBank/DDBJ whole genome shotgun (WGS) entry which is preliminary data.</text>
</comment>
<evidence type="ECO:0000313" key="1">
    <source>
        <dbReference type="EMBL" id="CAH1207717.1"/>
    </source>
</evidence>
<organism evidence="1 2">
    <name type="scientific">Paenibacillus allorhizoplanae</name>
    <dbReference type="NCBI Taxonomy" id="2905648"/>
    <lineage>
        <taxon>Bacteria</taxon>
        <taxon>Bacillati</taxon>
        <taxon>Bacillota</taxon>
        <taxon>Bacilli</taxon>
        <taxon>Bacillales</taxon>
        <taxon>Paenibacillaceae</taxon>
        <taxon>Paenibacillus</taxon>
    </lineage>
</organism>
<protein>
    <submittedName>
        <fullName evidence="1">Uncharacterized protein</fullName>
    </submittedName>
</protein>
<sequence>MGGKNVLYKERYSINPPRSYYREHFTYNYSL</sequence>